<evidence type="ECO:0000313" key="3">
    <source>
        <dbReference type="Proteomes" id="UP000708208"/>
    </source>
</evidence>
<dbReference type="FunFam" id="3.40.720.10:FF:000017">
    <property type="entry name" value="Predicted protein"/>
    <property type="match status" value="1"/>
</dbReference>
<proteinExistence type="predicted"/>
<keyword evidence="1" id="KW-0812">Transmembrane</keyword>
<keyword evidence="1" id="KW-1133">Transmembrane helix</keyword>
<dbReference type="InterPro" id="IPR004245">
    <property type="entry name" value="DUF229"/>
</dbReference>
<dbReference type="PANTHER" id="PTHR10974:SF1">
    <property type="entry name" value="FI08016P-RELATED"/>
    <property type="match status" value="1"/>
</dbReference>
<dbReference type="GO" id="GO:0005615">
    <property type="term" value="C:extracellular space"/>
    <property type="evidence" value="ECO:0007669"/>
    <property type="project" value="TreeGrafter"/>
</dbReference>
<sequence>MKRRRNICVYCFSVLIFLTLGISFLYVVTSHYYYKNTYYDYFVKLRSESHGFKLGDYLVNTNACKIVEMNPFDPSIAVIINEATAQTCEEPLVHLVNGTLMYNDPHDIKEARCCYNEIHRVTVKDYTQWTADWTNRYSFCHLIQKQGVRVRSEFVKIQCKENGRQSRTWTDFDVTVFPPEDHSEETEVKLNYWEKESAKESFIKPPSVLILGIDSISRLHMIRSLPQTRTFLEINDFVEMKGYTKIGENTFPNMMAALGGMKLDDYPCWRTRSTKLDDCPFIWKNFSDRNYITGSVEDSASLANFNYMKTGFVRQPVDYYFRPLAVAYHGNKNREGAFRGCVGGRTQTDLVLKYIQDFVSVVKNKAPYFFWSWFTTLAHDDFNDLRVFDSVFKNNLHKFLESEGDNAVILFISDHGYRFGTFRETYLGYYEESLPFFFIRIPPSVKQRYPSWYKNLKINSERLTSPLDLHATLEDILTLSSNQKAHQSFTHYNWDPGFRPVYSFFEETPENRTCESSNIPKQYCRCGSNFLKSVQNQTLSLLIGTHMINEINGIISEKILNRTCVSLRFKKTLYIKQFAYRIAEAASVSTDYLVAVEASPSDATFEARYRIFSNGQLLVVGNISRINSYQGQSDCLNDPLLKSFCYCS</sequence>
<gene>
    <name evidence="2" type="ORF">AFUS01_LOCUS13342</name>
</gene>
<dbReference type="PANTHER" id="PTHR10974">
    <property type="entry name" value="FI08016P-RELATED"/>
    <property type="match status" value="1"/>
</dbReference>
<comment type="caution">
    <text evidence="2">The sequence shown here is derived from an EMBL/GenBank/DDBJ whole genome shotgun (WGS) entry which is preliminary data.</text>
</comment>
<feature type="transmembrane region" description="Helical" evidence="1">
    <location>
        <begin position="7"/>
        <end position="28"/>
    </location>
</feature>
<dbReference type="Proteomes" id="UP000708208">
    <property type="component" value="Unassembled WGS sequence"/>
</dbReference>
<keyword evidence="3" id="KW-1185">Reference proteome</keyword>
<accession>A0A8J2NXV7</accession>
<organism evidence="2 3">
    <name type="scientific">Allacma fusca</name>
    <dbReference type="NCBI Taxonomy" id="39272"/>
    <lineage>
        <taxon>Eukaryota</taxon>
        <taxon>Metazoa</taxon>
        <taxon>Ecdysozoa</taxon>
        <taxon>Arthropoda</taxon>
        <taxon>Hexapoda</taxon>
        <taxon>Collembola</taxon>
        <taxon>Symphypleona</taxon>
        <taxon>Sminthuridae</taxon>
        <taxon>Allacma</taxon>
    </lineage>
</organism>
<protein>
    <submittedName>
        <fullName evidence="2">Uncharacterized protein</fullName>
    </submittedName>
</protein>
<dbReference type="CDD" id="cd16021">
    <property type="entry name" value="ALP_like"/>
    <property type="match status" value="1"/>
</dbReference>
<name>A0A8J2NXV7_9HEXA</name>
<dbReference type="Pfam" id="PF02995">
    <property type="entry name" value="DUF229"/>
    <property type="match status" value="1"/>
</dbReference>
<reference evidence="2" key="1">
    <citation type="submission" date="2021-06" db="EMBL/GenBank/DDBJ databases">
        <authorList>
            <person name="Hodson N. C."/>
            <person name="Mongue J. A."/>
            <person name="Jaron S. K."/>
        </authorList>
    </citation>
    <scope>NUCLEOTIDE SEQUENCE</scope>
</reference>
<evidence type="ECO:0000313" key="2">
    <source>
        <dbReference type="EMBL" id="CAG7724309.1"/>
    </source>
</evidence>
<dbReference type="EMBL" id="CAJVCH010108233">
    <property type="protein sequence ID" value="CAG7724309.1"/>
    <property type="molecule type" value="Genomic_DNA"/>
</dbReference>
<evidence type="ECO:0000256" key="1">
    <source>
        <dbReference type="SAM" id="Phobius"/>
    </source>
</evidence>
<keyword evidence="1" id="KW-0472">Membrane</keyword>
<dbReference type="AlphaFoldDB" id="A0A8J2NXV7"/>
<dbReference type="OrthoDB" id="413313at2759"/>